<dbReference type="GO" id="GO:0005506">
    <property type="term" value="F:iron ion binding"/>
    <property type="evidence" value="ECO:0007669"/>
    <property type="project" value="InterPro"/>
</dbReference>
<evidence type="ECO:0000256" key="9">
    <source>
        <dbReference type="RuleBase" id="RU000461"/>
    </source>
</evidence>
<dbReference type="AlphaFoldDB" id="A0A166J609"/>
<evidence type="ECO:0000256" key="4">
    <source>
        <dbReference type="ARBA" id="ARBA00022723"/>
    </source>
</evidence>
<accession>A0A166J609</accession>
<dbReference type="STRING" id="436010.A0A166J609"/>
<dbReference type="InterPro" id="IPR017972">
    <property type="entry name" value="Cyt_P450_CS"/>
</dbReference>
<dbReference type="InterPro" id="IPR036396">
    <property type="entry name" value="Cyt_P450_sf"/>
</dbReference>
<proteinExistence type="inferred from homology"/>
<dbReference type="GO" id="GO:0004497">
    <property type="term" value="F:monooxygenase activity"/>
    <property type="evidence" value="ECO:0007669"/>
    <property type="project" value="UniProtKB-KW"/>
</dbReference>
<dbReference type="GO" id="GO:0016705">
    <property type="term" value="F:oxidoreductase activity, acting on paired donors, with incorporation or reduction of molecular oxygen"/>
    <property type="evidence" value="ECO:0007669"/>
    <property type="project" value="InterPro"/>
</dbReference>
<keyword evidence="12" id="KW-1185">Reference proteome</keyword>
<dbReference type="Gene3D" id="1.10.630.10">
    <property type="entry name" value="Cytochrome P450"/>
    <property type="match status" value="1"/>
</dbReference>
<name>A0A166J609_9AGAM</name>
<keyword evidence="5 9" id="KW-0560">Oxidoreductase</keyword>
<protein>
    <submittedName>
        <fullName evidence="11">Cytochrome P450</fullName>
    </submittedName>
</protein>
<keyword evidence="6 8" id="KW-0408">Iron</keyword>
<keyword evidence="3 8" id="KW-0349">Heme</keyword>
<evidence type="ECO:0000256" key="10">
    <source>
        <dbReference type="SAM" id="Phobius"/>
    </source>
</evidence>
<feature type="binding site" description="axial binding residue" evidence="8">
    <location>
        <position position="514"/>
    </location>
    <ligand>
        <name>heme</name>
        <dbReference type="ChEBI" id="CHEBI:30413"/>
    </ligand>
    <ligandPart>
        <name>Fe</name>
        <dbReference type="ChEBI" id="CHEBI:18248"/>
    </ligandPart>
</feature>
<keyword evidence="10" id="KW-1133">Transmembrane helix</keyword>
<gene>
    <name evidence="11" type="ORF">FIBSPDRAFT_954475</name>
</gene>
<dbReference type="SUPFAM" id="SSF48264">
    <property type="entry name" value="Cytochrome P450"/>
    <property type="match status" value="1"/>
</dbReference>
<dbReference type="InterPro" id="IPR047146">
    <property type="entry name" value="Cyt_P450_E_CYP52_fungi"/>
</dbReference>
<evidence type="ECO:0000313" key="11">
    <source>
        <dbReference type="EMBL" id="KZP20533.1"/>
    </source>
</evidence>
<comment type="similarity">
    <text evidence="2 9">Belongs to the cytochrome P450 family.</text>
</comment>
<dbReference type="EMBL" id="KV417554">
    <property type="protein sequence ID" value="KZP20533.1"/>
    <property type="molecule type" value="Genomic_DNA"/>
</dbReference>
<evidence type="ECO:0000313" key="12">
    <source>
        <dbReference type="Proteomes" id="UP000076532"/>
    </source>
</evidence>
<organism evidence="11 12">
    <name type="scientific">Athelia psychrophila</name>
    <dbReference type="NCBI Taxonomy" id="1759441"/>
    <lineage>
        <taxon>Eukaryota</taxon>
        <taxon>Fungi</taxon>
        <taxon>Dikarya</taxon>
        <taxon>Basidiomycota</taxon>
        <taxon>Agaricomycotina</taxon>
        <taxon>Agaricomycetes</taxon>
        <taxon>Agaricomycetidae</taxon>
        <taxon>Atheliales</taxon>
        <taxon>Atheliaceae</taxon>
        <taxon>Athelia</taxon>
    </lineage>
</organism>
<evidence type="ECO:0000256" key="2">
    <source>
        <dbReference type="ARBA" id="ARBA00010617"/>
    </source>
</evidence>
<keyword evidence="10" id="KW-0812">Transmembrane</keyword>
<dbReference type="InterPro" id="IPR001128">
    <property type="entry name" value="Cyt_P450"/>
</dbReference>
<keyword evidence="10" id="KW-0472">Membrane</keyword>
<dbReference type="PRINTS" id="PR00385">
    <property type="entry name" value="P450"/>
</dbReference>
<evidence type="ECO:0000256" key="1">
    <source>
        <dbReference type="ARBA" id="ARBA00001971"/>
    </source>
</evidence>
<dbReference type="Proteomes" id="UP000076532">
    <property type="component" value="Unassembled WGS sequence"/>
</dbReference>
<dbReference type="PRINTS" id="PR00463">
    <property type="entry name" value="EP450I"/>
</dbReference>
<comment type="cofactor">
    <cofactor evidence="1 8">
        <name>heme</name>
        <dbReference type="ChEBI" id="CHEBI:30413"/>
    </cofactor>
</comment>
<feature type="transmembrane region" description="Helical" evidence="10">
    <location>
        <begin position="41"/>
        <end position="63"/>
    </location>
</feature>
<evidence type="ECO:0000256" key="5">
    <source>
        <dbReference type="ARBA" id="ARBA00023002"/>
    </source>
</evidence>
<dbReference type="GO" id="GO:0020037">
    <property type="term" value="F:heme binding"/>
    <property type="evidence" value="ECO:0007669"/>
    <property type="project" value="InterPro"/>
</dbReference>
<keyword evidence="7 9" id="KW-0503">Monooxygenase</keyword>
<dbReference type="OrthoDB" id="1470350at2759"/>
<dbReference type="Pfam" id="PF00067">
    <property type="entry name" value="p450"/>
    <property type="match status" value="1"/>
</dbReference>
<evidence type="ECO:0000256" key="7">
    <source>
        <dbReference type="ARBA" id="ARBA00023033"/>
    </source>
</evidence>
<dbReference type="CDD" id="cd11063">
    <property type="entry name" value="CYP52"/>
    <property type="match status" value="1"/>
</dbReference>
<dbReference type="PROSITE" id="PS00086">
    <property type="entry name" value="CYTOCHROME_P450"/>
    <property type="match status" value="1"/>
</dbReference>
<evidence type="ECO:0000256" key="8">
    <source>
        <dbReference type="PIRSR" id="PIRSR602401-1"/>
    </source>
</evidence>
<dbReference type="InterPro" id="IPR002401">
    <property type="entry name" value="Cyt_P450_E_grp-I"/>
</dbReference>
<sequence length="591" mass="66514">MAVLTPGAIFLSRRLLSLVRLSVLVASGRMALNAYIGLSIPVWVCVALTVLGVPLALTTRIILDEMHHHRRAAALGARIVPRVVGRSLGNVDIVMAMFKEAHDGYPADLIFANAKMYGNTFNHRVFWTNLFITTEPDNIKTILATDFANYQKGMFGCDKLQYQLNSVLGTGVFNSDGDIFHRSMTRPFFSRDRISDFDNFSHHADDVISQMKVRFAEGHAVDFQDAISRFTLDSASEFLFGQDVQSLSTGLPHPHRTQDSQGHHLSSAETFSRAIQEAQDGLARRMRSGPTWQILELFKDNTAKPMKIVDTYMYPILNEAIEKQKAQAKGNVDDDKIGEAETLLDHLIKLTTDKTVLRDEILNILIAGRDTTASTLTFVIYLLATNPAVLVRLREEVLTRVGASARPTYDDIREMKYLRAVINETLRLFPSVPFNVRESVHETTWASPNPNEKPLYIPAKTTCVYSVFAMHRRTDLWGPDALEFDPDRFLDERVKFLTTNPFIFLPFNAGPRICLGQQFAYNEVSFMLIRLLQNFSSVSLDPSAQPAETRPPASWAGQAGRKGIEQFWPKSHLTMYSHGGLWVRMQEAEAV</sequence>
<evidence type="ECO:0000256" key="6">
    <source>
        <dbReference type="ARBA" id="ARBA00023004"/>
    </source>
</evidence>
<dbReference type="PANTHER" id="PTHR24287:SF1">
    <property type="entry name" value="P450, PUTATIVE (EUROFUNG)-RELATED"/>
    <property type="match status" value="1"/>
</dbReference>
<keyword evidence="4 8" id="KW-0479">Metal-binding</keyword>
<evidence type="ECO:0000256" key="3">
    <source>
        <dbReference type="ARBA" id="ARBA00022617"/>
    </source>
</evidence>
<reference evidence="11 12" key="1">
    <citation type="journal article" date="2016" name="Mol. Biol. Evol.">
        <title>Comparative Genomics of Early-Diverging Mushroom-Forming Fungi Provides Insights into the Origins of Lignocellulose Decay Capabilities.</title>
        <authorList>
            <person name="Nagy L.G."/>
            <person name="Riley R."/>
            <person name="Tritt A."/>
            <person name="Adam C."/>
            <person name="Daum C."/>
            <person name="Floudas D."/>
            <person name="Sun H."/>
            <person name="Yadav J.S."/>
            <person name="Pangilinan J."/>
            <person name="Larsson K.H."/>
            <person name="Matsuura K."/>
            <person name="Barry K."/>
            <person name="Labutti K."/>
            <person name="Kuo R."/>
            <person name="Ohm R.A."/>
            <person name="Bhattacharya S.S."/>
            <person name="Shirouzu T."/>
            <person name="Yoshinaga Y."/>
            <person name="Martin F.M."/>
            <person name="Grigoriev I.V."/>
            <person name="Hibbett D.S."/>
        </authorList>
    </citation>
    <scope>NUCLEOTIDE SEQUENCE [LARGE SCALE GENOMIC DNA]</scope>
    <source>
        <strain evidence="11 12">CBS 109695</strain>
    </source>
</reference>
<dbReference type="PANTHER" id="PTHR24287">
    <property type="entry name" value="P450, PUTATIVE (EUROFUNG)-RELATED"/>
    <property type="match status" value="1"/>
</dbReference>